<keyword evidence="1" id="KW-0812">Transmembrane</keyword>
<dbReference type="RefSeq" id="WP_379089372.1">
    <property type="nucleotide sequence ID" value="NZ_JBHTJO010000001.1"/>
</dbReference>
<reference evidence="3" key="1">
    <citation type="journal article" date="2019" name="Int. J. Syst. Evol. Microbiol.">
        <title>The Global Catalogue of Microorganisms (GCM) 10K type strain sequencing project: providing services to taxonomists for standard genome sequencing and annotation.</title>
        <authorList>
            <consortium name="The Broad Institute Genomics Platform"/>
            <consortium name="The Broad Institute Genome Sequencing Center for Infectious Disease"/>
            <person name="Wu L."/>
            <person name="Ma J."/>
        </authorList>
    </citation>
    <scope>NUCLEOTIDE SEQUENCE [LARGE SCALE GENOMIC DNA]</scope>
    <source>
        <strain evidence="3">CCUG 61697</strain>
    </source>
</reference>
<dbReference type="EMBL" id="JBHTJO010000001">
    <property type="protein sequence ID" value="MFD0987422.1"/>
    <property type="molecule type" value="Genomic_DNA"/>
</dbReference>
<feature type="transmembrane region" description="Helical" evidence="1">
    <location>
        <begin position="34"/>
        <end position="56"/>
    </location>
</feature>
<protein>
    <submittedName>
        <fullName evidence="2">Uncharacterized protein</fullName>
    </submittedName>
</protein>
<dbReference type="Proteomes" id="UP001597102">
    <property type="component" value="Unassembled WGS sequence"/>
</dbReference>
<accession>A0ABW3JDC6</accession>
<organism evidence="2 3">
    <name type="scientific">Methyloligella solikamskensis</name>
    <dbReference type="NCBI Taxonomy" id="1177756"/>
    <lineage>
        <taxon>Bacteria</taxon>
        <taxon>Pseudomonadati</taxon>
        <taxon>Pseudomonadota</taxon>
        <taxon>Alphaproteobacteria</taxon>
        <taxon>Hyphomicrobiales</taxon>
        <taxon>Hyphomicrobiaceae</taxon>
        <taxon>Methyloligella</taxon>
    </lineage>
</organism>
<sequence>MLLGICFFLPNSQTLVDGARGAFGRPQDEPRSFFRWPAITAGVVTVLFAAVSLSVWRGSLSTEFIYFGF</sequence>
<name>A0ABW3JDC6_9HYPH</name>
<evidence type="ECO:0000313" key="2">
    <source>
        <dbReference type="EMBL" id="MFD0987422.1"/>
    </source>
</evidence>
<keyword evidence="1" id="KW-1133">Transmembrane helix</keyword>
<gene>
    <name evidence="2" type="ORF">ACFQ2F_09980</name>
</gene>
<keyword evidence="3" id="KW-1185">Reference proteome</keyword>
<evidence type="ECO:0000313" key="3">
    <source>
        <dbReference type="Proteomes" id="UP001597102"/>
    </source>
</evidence>
<keyword evidence="1" id="KW-0472">Membrane</keyword>
<comment type="caution">
    <text evidence="2">The sequence shown here is derived from an EMBL/GenBank/DDBJ whole genome shotgun (WGS) entry which is preliminary data.</text>
</comment>
<proteinExistence type="predicted"/>
<evidence type="ECO:0000256" key="1">
    <source>
        <dbReference type="SAM" id="Phobius"/>
    </source>
</evidence>